<accession>A0A839TP90</accession>
<dbReference type="PANTHER" id="PTHR46825">
    <property type="entry name" value="D-ALANYL-D-ALANINE-CARBOXYPEPTIDASE/ENDOPEPTIDASE AMPH"/>
    <property type="match status" value="1"/>
</dbReference>
<dbReference type="RefSeq" id="WP_183581576.1">
    <property type="nucleotide sequence ID" value="NZ_JACHXJ010000002.1"/>
</dbReference>
<dbReference type="AlphaFoldDB" id="A0A839TP90"/>
<evidence type="ECO:0000256" key="2">
    <source>
        <dbReference type="SAM" id="SignalP"/>
    </source>
</evidence>
<dbReference type="InterPro" id="IPR012338">
    <property type="entry name" value="Beta-lactam/transpept-like"/>
</dbReference>
<evidence type="ECO:0000259" key="3">
    <source>
        <dbReference type="Pfam" id="PF00144"/>
    </source>
</evidence>
<evidence type="ECO:0000313" key="5">
    <source>
        <dbReference type="Proteomes" id="UP000517523"/>
    </source>
</evidence>
<dbReference type="PANTHER" id="PTHR46825:SF9">
    <property type="entry name" value="BETA-LACTAMASE-RELATED DOMAIN-CONTAINING PROTEIN"/>
    <property type="match status" value="1"/>
</dbReference>
<feature type="transmembrane region" description="Helical" evidence="1">
    <location>
        <begin position="402"/>
        <end position="421"/>
    </location>
</feature>
<dbReference type="Gene3D" id="3.40.710.10">
    <property type="entry name" value="DD-peptidase/beta-lactamase superfamily"/>
    <property type="match status" value="1"/>
</dbReference>
<comment type="caution">
    <text evidence="4">The sequence shown here is derived from an EMBL/GenBank/DDBJ whole genome shotgun (WGS) entry which is preliminary data.</text>
</comment>
<dbReference type="InterPro" id="IPR050491">
    <property type="entry name" value="AmpC-like"/>
</dbReference>
<sequence length="529" mass="58143">MKMRLKMRLAAIMLCGLSIFPLLASARDGESTKVERPGNVVFSEVDAYIAREMNRQRLPGLALGIVQGDRILYVKGYGQADSSGRPVTPETPFGIGSIGKSMTAMAVLQLAESGKIDLDAPIQRYIPTKYNGADFITVRQLLNQTSGFSQISTFSNTLSSINDSNQDALEKNAMSYAKKFLKEAKPTEHPYRYSNANYVLLGYIVQQVSGQSYGDYVKEHIFSPLSMDHSYATLDEAAEHGLATPYRRIFGYNAAYDGPYVYIPGDAPAGYLYASAEDMSHYLIAQINGGRFENKSALSPEGIRLMQTEPAPGTYAMGWMTARINGLPVIGQPGGSIGFQAQAYIVPEQQLGVIVFANVLDAIDSTLFKSHIITTTHIATGVISILNEQPTGGPFLSISQKYLLANGIMIVLSAWLLYTVARTARRCLGPWRTAPSGLSAMSFRLLIANMVLEFAGLFIVLILSMTQVVPVWHIAEIYQPDVILWLKIVTILLALKGMMKTIWLVRYGMRRNLPMNQDREIQTGSGGTK</sequence>
<dbReference type="InterPro" id="IPR001466">
    <property type="entry name" value="Beta-lactam-related"/>
</dbReference>
<organism evidence="4 5">
    <name type="scientific">Paenibacillus rhizosphaerae</name>
    <dbReference type="NCBI Taxonomy" id="297318"/>
    <lineage>
        <taxon>Bacteria</taxon>
        <taxon>Bacillati</taxon>
        <taxon>Bacillota</taxon>
        <taxon>Bacilli</taxon>
        <taxon>Bacillales</taxon>
        <taxon>Paenibacillaceae</taxon>
        <taxon>Paenibacillus</taxon>
    </lineage>
</organism>
<feature type="transmembrane region" description="Helical" evidence="1">
    <location>
        <begin position="442"/>
        <end position="463"/>
    </location>
</feature>
<dbReference type="Pfam" id="PF00144">
    <property type="entry name" value="Beta-lactamase"/>
    <property type="match status" value="1"/>
</dbReference>
<dbReference type="SUPFAM" id="SSF56601">
    <property type="entry name" value="beta-lactamase/transpeptidase-like"/>
    <property type="match status" value="1"/>
</dbReference>
<keyword evidence="1" id="KW-0472">Membrane</keyword>
<feature type="domain" description="Beta-lactamase-related" evidence="3">
    <location>
        <begin position="45"/>
        <end position="361"/>
    </location>
</feature>
<feature type="signal peptide" evidence="2">
    <location>
        <begin position="1"/>
        <end position="26"/>
    </location>
</feature>
<evidence type="ECO:0000256" key="1">
    <source>
        <dbReference type="SAM" id="Phobius"/>
    </source>
</evidence>
<name>A0A839TP90_9BACL</name>
<reference evidence="4 5" key="1">
    <citation type="submission" date="2020-08" db="EMBL/GenBank/DDBJ databases">
        <title>Genomic Encyclopedia of Type Strains, Phase III (KMG-III): the genomes of soil and plant-associated and newly described type strains.</title>
        <authorList>
            <person name="Whitman W."/>
        </authorList>
    </citation>
    <scope>NUCLEOTIDE SEQUENCE [LARGE SCALE GENOMIC DNA]</scope>
    <source>
        <strain evidence="4 5">CECT 5831</strain>
    </source>
</reference>
<proteinExistence type="predicted"/>
<dbReference type="Proteomes" id="UP000517523">
    <property type="component" value="Unassembled WGS sequence"/>
</dbReference>
<evidence type="ECO:0000313" key="4">
    <source>
        <dbReference type="EMBL" id="MBB3127169.1"/>
    </source>
</evidence>
<dbReference type="EMBL" id="JACHXJ010000002">
    <property type="protein sequence ID" value="MBB3127169.1"/>
    <property type="molecule type" value="Genomic_DNA"/>
</dbReference>
<feature type="transmembrane region" description="Helical" evidence="1">
    <location>
        <begin position="483"/>
        <end position="505"/>
    </location>
</feature>
<feature type="chain" id="PRO_5032759648" evidence="2">
    <location>
        <begin position="27"/>
        <end position="529"/>
    </location>
</feature>
<gene>
    <name evidence="4" type="ORF">FHS19_001823</name>
</gene>
<protein>
    <submittedName>
        <fullName evidence="4">CubicO group peptidase (Beta-lactamase class C family)</fullName>
    </submittedName>
</protein>
<keyword evidence="1" id="KW-0812">Transmembrane</keyword>
<keyword evidence="2" id="KW-0732">Signal</keyword>
<keyword evidence="1" id="KW-1133">Transmembrane helix</keyword>